<dbReference type="Proteomes" id="UP000265703">
    <property type="component" value="Unassembled WGS sequence"/>
</dbReference>
<sequence length="106" mass="12311">MLNGSVYQRAVQDTTRKIPFLVLTHLPVHVYYRLLNDVKALICIYPQCSSDNQIRIHNKLRDAFELYNRTWAIGRHAEDFLRSIGDLPPYSGPCSTQVPDLFYNLD</sequence>
<keyword evidence="2" id="KW-1185">Reference proteome</keyword>
<comment type="caution">
    <text evidence="1">The sequence shown here is derived from an EMBL/GenBank/DDBJ whole genome shotgun (WGS) entry which is preliminary data.</text>
</comment>
<gene>
    <name evidence="1" type="ORF">C1645_836175</name>
</gene>
<organism evidence="1 2">
    <name type="scientific">Glomus cerebriforme</name>
    <dbReference type="NCBI Taxonomy" id="658196"/>
    <lineage>
        <taxon>Eukaryota</taxon>
        <taxon>Fungi</taxon>
        <taxon>Fungi incertae sedis</taxon>
        <taxon>Mucoromycota</taxon>
        <taxon>Glomeromycotina</taxon>
        <taxon>Glomeromycetes</taxon>
        <taxon>Glomerales</taxon>
        <taxon>Glomeraceae</taxon>
        <taxon>Glomus</taxon>
    </lineage>
</organism>
<evidence type="ECO:0000313" key="2">
    <source>
        <dbReference type="Proteomes" id="UP000265703"/>
    </source>
</evidence>
<proteinExistence type="predicted"/>
<name>A0A397SD48_9GLOM</name>
<evidence type="ECO:0000313" key="1">
    <source>
        <dbReference type="EMBL" id="RIA81937.1"/>
    </source>
</evidence>
<dbReference type="EMBL" id="QKYT01000726">
    <property type="protein sequence ID" value="RIA81937.1"/>
    <property type="molecule type" value="Genomic_DNA"/>
</dbReference>
<reference evidence="1 2" key="1">
    <citation type="submission" date="2018-06" db="EMBL/GenBank/DDBJ databases">
        <title>Comparative genomics reveals the genomic features of Rhizophagus irregularis, R. cerebriforme, R. diaphanum and Gigaspora rosea, and their symbiotic lifestyle signature.</title>
        <authorList>
            <person name="Morin E."/>
            <person name="San Clemente H."/>
            <person name="Chen E.C.H."/>
            <person name="De La Providencia I."/>
            <person name="Hainaut M."/>
            <person name="Kuo A."/>
            <person name="Kohler A."/>
            <person name="Murat C."/>
            <person name="Tang N."/>
            <person name="Roy S."/>
            <person name="Loubradou J."/>
            <person name="Henrissat B."/>
            <person name="Grigoriev I.V."/>
            <person name="Corradi N."/>
            <person name="Roux C."/>
            <person name="Martin F.M."/>
        </authorList>
    </citation>
    <scope>NUCLEOTIDE SEQUENCE [LARGE SCALE GENOMIC DNA]</scope>
    <source>
        <strain evidence="1 2">DAOM 227022</strain>
    </source>
</reference>
<dbReference type="AlphaFoldDB" id="A0A397SD48"/>
<protein>
    <submittedName>
        <fullName evidence="1">Uncharacterized protein</fullName>
    </submittedName>
</protein>
<accession>A0A397SD48</accession>